<protein>
    <submittedName>
        <fullName evidence="1">Uncharacterized protein</fullName>
    </submittedName>
</protein>
<dbReference type="EMBL" id="CM044704">
    <property type="protein sequence ID" value="KAI5669286.1"/>
    <property type="molecule type" value="Genomic_DNA"/>
</dbReference>
<evidence type="ECO:0000313" key="2">
    <source>
        <dbReference type="Proteomes" id="UP001060085"/>
    </source>
</evidence>
<reference evidence="2" key="1">
    <citation type="journal article" date="2023" name="Nat. Plants">
        <title>Single-cell RNA sequencing provides a high-resolution roadmap for understanding the multicellular compartmentation of specialized metabolism.</title>
        <authorList>
            <person name="Sun S."/>
            <person name="Shen X."/>
            <person name="Li Y."/>
            <person name="Li Y."/>
            <person name="Wang S."/>
            <person name="Li R."/>
            <person name="Zhang H."/>
            <person name="Shen G."/>
            <person name="Guo B."/>
            <person name="Wei J."/>
            <person name="Xu J."/>
            <person name="St-Pierre B."/>
            <person name="Chen S."/>
            <person name="Sun C."/>
        </authorList>
    </citation>
    <scope>NUCLEOTIDE SEQUENCE [LARGE SCALE GENOMIC DNA]</scope>
</reference>
<name>A0ACC0B9F4_CATRO</name>
<accession>A0ACC0B9F4</accession>
<comment type="caution">
    <text evidence="1">The sequence shown here is derived from an EMBL/GenBank/DDBJ whole genome shotgun (WGS) entry which is preliminary data.</text>
</comment>
<dbReference type="Proteomes" id="UP001060085">
    <property type="component" value="Linkage Group LG04"/>
</dbReference>
<gene>
    <name evidence="1" type="ORF">M9H77_19139</name>
</gene>
<organism evidence="1 2">
    <name type="scientific">Catharanthus roseus</name>
    <name type="common">Madagascar periwinkle</name>
    <name type="synonym">Vinca rosea</name>
    <dbReference type="NCBI Taxonomy" id="4058"/>
    <lineage>
        <taxon>Eukaryota</taxon>
        <taxon>Viridiplantae</taxon>
        <taxon>Streptophyta</taxon>
        <taxon>Embryophyta</taxon>
        <taxon>Tracheophyta</taxon>
        <taxon>Spermatophyta</taxon>
        <taxon>Magnoliopsida</taxon>
        <taxon>eudicotyledons</taxon>
        <taxon>Gunneridae</taxon>
        <taxon>Pentapetalae</taxon>
        <taxon>asterids</taxon>
        <taxon>lamiids</taxon>
        <taxon>Gentianales</taxon>
        <taxon>Apocynaceae</taxon>
        <taxon>Rauvolfioideae</taxon>
        <taxon>Vinceae</taxon>
        <taxon>Catharanthinae</taxon>
        <taxon>Catharanthus</taxon>
    </lineage>
</organism>
<keyword evidence="2" id="KW-1185">Reference proteome</keyword>
<proteinExistence type="predicted"/>
<evidence type="ECO:0000313" key="1">
    <source>
        <dbReference type="EMBL" id="KAI5669286.1"/>
    </source>
</evidence>
<sequence>MAPAAAESSIKPRDTLLKGNLVNNKLKPEDSSNSFTPQTDVCIVGVACTPMGGFLGTLSSLSATKLGSIAIESKITTVFQSMVPRFYFFVHACNVCLLQGKLHWVQEYPILFSCTTINKVCASGMKATVLAAQSIQLGVNDIVLAGGMESMSNVPKYIADARKGSRLGHDTLVDGMMKDGLWDVYNDCRMGVCAEICAEQHGITREDQSMYLWCLMCQSISLHASLTQLSFKETGGTVTAGNASSISDGAAAPVLVSGETVAKLGLAPELFTTAPALAIPKAVSNAGLEASQVDHYEINEAFSVVALANQKLLRLNPVSFRPWWFMCVGSGLEIFNVLHLYSLVKKDTQRPWLKYLKSDRLHASLICTLTQTVNNVDGRSTNTGASGDDLVLAVEDLSSLGTSTLDGIGISHECTSKIQQIVISVQLDQPAGLNRQMMGPPSSPSQIVSFAKKVQTIIEGAWYLLAVPWVALHLSTIFSRHFQYSHRVAVPGSPYRTRVFMELRGRL</sequence>